<evidence type="ECO:0000313" key="5">
    <source>
        <dbReference type="Proteomes" id="UP000321533"/>
    </source>
</evidence>
<dbReference type="RefSeq" id="WP_147189416.1">
    <property type="nucleotide sequence ID" value="NZ_CP042435.1"/>
</dbReference>
<organism evidence="4 5">
    <name type="scientific">Panacibacter ginsenosidivorans</name>
    <dbReference type="NCBI Taxonomy" id="1813871"/>
    <lineage>
        <taxon>Bacteria</taxon>
        <taxon>Pseudomonadati</taxon>
        <taxon>Bacteroidota</taxon>
        <taxon>Chitinophagia</taxon>
        <taxon>Chitinophagales</taxon>
        <taxon>Chitinophagaceae</taxon>
        <taxon>Panacibacter</taxon>
    </lineage>
</organism>
<feature type="domain" description="OmpA-like" evidence="3">
    <location>
        <begin position="431"/>
        <end position="503"/>
    </location>
</feature>
<keyword evidence="5" id="KW-1185">Reference proteome</keyword>
<sequence length="537" mass="58697">MASGKYLSILALTGLITTASFAQKSDADYGWVLDSSKRSVKNMPQQNEFLNNQYPYPSKPRSMWELGVSGGGSFIFSDIDPKFGFGGGLSLRKSLGHIFSVRGSYNGSINKGADYRLRNTYDGINGPWNGNYLIYGNKYVANYRTKVHQLSVDFIASLNTPSIYRGNPKTNIYLLAGYSILGADVDVDAVGSNGQPYNYTGINFEGKRSDIKSALKDKWDGEYESNGSIRNESRDAIGRSDKNWLIRHGLDLGAGIAFRVTDRVNIGIEQKFTMPFDDNLDAVKIGSANDFISATQFRLNFNIGNSSKNVLPLWWLNPNNYVYNEVNTPKHMKIPTPVLPDADGDGVTDQFDMEPNTPAGAAVDSHGTSRDTDGDGVPDYKDKEPLTARDCFPVDADGVGKCPEPPCCTELREKMMAKPACAITSLPSVQFKTGSLSLSATAKAVLNSVAQQMNANPECKVKLTGYYKGSDKRSMQLGWDRVNTVIKYLVEQQGIGEGRLIFSLSDGGDPNTVDLMGTTEEGPNSIPAPFPNLQKSK</sequence>
<evidence type="ECO:0000259" key="3">
    <source>
        <dbReference type="Pfam" id="PF00691"/>
    </source>
</evidence>
<accession>A0A5B8V8Q7</accession>
<dbReference type="EMBL" id="CP042435">
    <property type="protein sequence ID" value="QEC67609.1"/>
    <property type="molecule type" value="Genomic_DNA"/>
</dbReference>
<gene>
    <name evidence="4" type="ORF">FRZ67_10020</name>
</gene>
<dbReference type="Gene3D" id="4.10.1080.10">
    <property type="entry name" value="TSP type-3 repeat"/>
    <property type="match status" value="1"/>
</dbReference>
<dbReference type="AlphaFoldDB" id="A0A5B8V8Q7"/>
<name>A0A5B8V8Q7_9BACT</name>
<evidence type="ECO:0000313" key="4">
    <source>
        <dbReference type="EMBL" id="QEC67609.1"/>
    </source>
</evidence>
<feature type="signal peptide" evidence="2">
    <location>
        <begin position="1"/>
        <end position="22"/>
    </location>
</feature>
<dbReference type="Proteomes" id="UP000321533">
    <property type="component" value="Chromosome"/>
</dbReference>
<dbReference type="Gene3D" id="3.30.1330.60">
    <property type="entry name" value="OmpA-like domain"/>
    <property type="match status" value="1"/>
</dbReference>
<dbReference type="OrthoDB" id="1522982at2"/>
<evidence type="ECO:0000256" key="1">
    <source>
        <dbReference type="SAM" id="MobiDB-lite"/>
    </source>
</evidence>
<feature type="compositionally biased region" description="Basic and acidic residues" evidence="1">
    <location>
        <begin position="367"/>
        <end position="378"/>
    </location>
</feature>
<dbReference type="GO" id="GO:0005509">
    <property type="term" value="F:calcium ion binding"/>
    <property type="evidence" value="ECO:0007669"/>
    <property type="project" value="InterPro"/>
</dbReference>
<dbReference type="SUPFAM" id="SSF103088">
    <property type="entry name" value="OmpA-like"/>
    <property type="match status" value="1"/>
</dbReference>
<protein>
    <submittedName>
        <fullName evidence="4">OmpA family protein</fullName>
    </submittedName>
</protein>
<reference evidence="4 5" key="1">
    <citation type="journal article" date="2016" name="Int. J. Syst. Evol. Microbiol.">
        <title>Panacibacter ginsenosidivorans gen. nov., sp. nov., with ginsenoside converting activity isolated from soil of a ginseng field.</title>
        <authorList>
            <person name="Siddiqi M.Z."/>
            <person name="Muhammad Shafi S."/>
            <person name="Choi K.D."/>
            <person name="Im W.T."/>
        </authorList>
    </citation>
    <scope>NUCLEOTIDE SEQUENCE [LARGE SCALE GENOMIC DNA]</scope>
    <source>
        <strain evidence="4 5">Gsoil1550</strain>
    </source>
</reference>
<evidence type="ECO:0000256" key="2">
    <source>
        <dbReference type="SAM" id="SignalP"/>
    </source>
</evidence>
<dbReference type="Pfam" id="PF00691">
    <property type="entry name" value="OmpA"/>
    <property type="match status" value="1"/>
</dbReference>
<dbReference type="InterPro" id="IPR028974">
    <property type="entry name" value="TSP_type-3_rpt"/>
</dbReference>
<feature type="chain" id="PRO_5022683402" evidence="2">
    <location>
        <begin position="23"/>
        <end position="537"/>
    </location>
</feature>
<dbReference type="SUPFAM" id="SSF103647">
    <property type="entry name" value="TSP type-3 repeat"/>
    <property type="match status" value="1"/>
</dbReference>
<feature type="region of interest" description="Disordered" evidence="1">
    <location>
        <begin position="517"/>
        <end position="537"/>
    </location>
</feature>
<keyword evidence="2" id="KW-0732">Signal</keyword>
<feature type="region of interest" description="Disordered" evidence="1">
    <location>
        <begin position="353"/>
        <end position="378"/>
    </location>
</feature>
<dbReference type="InterPro" id="IPR006665">
    <property type="entry name" value="OmpA-like"/>
</dbReference>
<dbReference type="KEGG" id="pgin:FRZ67_10020"/>
<proteinExistence type="predicted"/>
<dbReference type="InterPro" id="IPR036737">
    <property type="entry name" value="OmpA-like_sf"/>
</dbReference>